<evidence type="ECO:0000313" key="1">
    <source>
        <dbReference type="EMBL" id="HEF87570.1"/>
    </source>
</evidence>
<organism evidence="1">
    <name type="scientific">Thermosphaera aggregans</name>
    <dbReference type="NCBI Taxonomy" id="54254"/>
    <lineage>
        <taxon>Archaea</taxon>
        <taxon>Thermoproteota</taxon>
        <taxon>Thermoprotei</taxon>
        <taxon>Desulfurococcales</taxon>
        <taxon>Desulfurococcaceae</taxon>
        <taxon>Thermosphaera</taxon>
    </lineage>
</organism>
<reference evidence="1" key="1">
    <citation type="journal article" date="2020" name="mSystems">
        <title>Genome- and Community-Level Interaction Insights into Carbon Utilization and Element Cycling Functions of Hydrothermarchaeota in Hydrothermal Sediment.</title>
        <authorList>
            <person name="Zhou Z."/>
            <person name="Liu Y."/>
            <person name="Xu W."/>
            <person name="Pan J."/>
            <person name="Luo Z.H."/>
            <person name="Li M."/>
        </authorList>
    </citation>
    <scope>NUCLEOTIDE SEQUENCE [LARGE SCALE GENOMIC DNA]</scope>
    <source>
        <strain evidence="1">SpSt-23</strain>
    </source>
</reference>
<dbReference type="AlphaFoldDB" id="A0A7C2BL09"/>
<dbReference type="GO" id="GO:0035241">
    <property type="term" value="F:protein-arginine omega-N monomethyltransferase activity"/>
    <property type="evidence" value="ECO:0007669"/>
    <property type="project" value="TreeGrafter"/>
</dbReference>
<proteinExistence type="predicted"/>
<name>A0A7C2BL09_9CREN</name>
<dbReference type="PANTHER" id="PTHR35517:SF1">
    <property type="entry name" value="PROTEIN ARGININE N-METHYLTRANSFERASE SFM1"/>
    <property type="match status" value="1"/>
</dbReference>
<protein>
    <submittedName>
        <fullName evidence="1">Uncharacterized protein</fullName>
    </submittedName>
</protein>
<dbReference type="PANTHER" id="PTHR35517">
    <property type="entry name" value="PROTEIN ARGININE N-METHYLTRANSFERASE SFM1"/>
    <property type="match status" value="1"/>
</dbReference>
<comment type="caution">
    <text evidence="1">The sequence shown here is derived from an EMBL/GenBank/DDBJ whole genome shotgun (WGS) entry which is preliminary data.</text>
</comment>
<sequence length="217" mass="24850">MNKGRLLTPSKPLIVIEHLEPEVSPWLLLEYRHCSKIYGRNHLLITNLPAKYHRLIGKYANVCDRSVKALLSDNTLEKHATIILDPKSPTRLDYKALSSAKYVIIGGILGEHPPKGRTYELLTKELEGVRSFNIGEAQFSIDGTVYYVNHLLNNRTDEGLSFIDGITIEYFEPVHFSVSLPFRYPLENGEPVIAPGLKYYLQYRKLPEEVWREISDP</sequence>
<dbReference type="CDD" id="cd18090">
    <property type="entry name" value="Arginine_MT_Sfm1"/>
    <property type="match status" value="1"/>
</dbReference>
<gene>
    <name evidence="1" type="ORF">ENP55_04655</name>
</gene>
<accession>A0A7C2BL09</accession>
<dbReference type="InterPro" id="IPR007364">
    <property type="entry name" value="SFM1-like"/>
</dbReference>
<dbReference type="EMBL" id="DSJT01000023">
    <property type="protein sequence ID" value="HEF87570.1"/>
    <property type="molecule type" value="Genomic_DNA"/>
</dbReference>
<dbReference type="Pfam" id="PF04252">
    <property type="entry name" value="SFM1-like"/>
    <property type="match status" value="1"/>
</dbReference>